<evidence type="ECO:0000313" key="2">
    <source>
        <dbReference type="Proteomes" id="UP001596106"/>
    </source>
</evidence>
<proteinExistence type="predicted"/>
<dbReference type="Proteomes" id="UP001596106">
    <property type="component" value="Unassembled WGS sequence"/>
</dbReference>
<comment type="caution">
    <text evidence="1">The sequence shown here is derived from an EMBL/GenBank/DDBJ whole genome shotgun (WGS) entry which is preliminary data.</text>
</comment>
<dbReference type="PROSITE" id="PS51257">
    <property type="entry name" value="PROKAR_LIPOPROTEIN"/>
    <property type="match status" value="1"/>
</dbReference>
<name>A0ABW0IB68_9BACT</name>
<gene>
    <name evidence="1" type="ORF">ACFPMF_10655</name>
</gene>
<reference evidence="2" key="1">
    <citation type="journal article" date="2019" name="Int. J. Syst. Evol. Microbiol.">
        <title>The Global Catalogue of Microorganisms (GCM) 10K type strain sequencing project: providing services to taxonomists for standard genome sequencing and annotation.</title>
        <authorList>
            <consortium name="The Broad Institute Genomics Platform"/>
            <consortium name="The Broad Institute Genome Sequencing Center for Infectious Disease"/>
            <person name="Wu L."/>
            <person name="Ma J."/>
        </authorList>
    </citation>
    <scope>NUCLEOTIDE SEQUENCE [LARGE SCALE GENOMIC DNA]</scope>
    <source>
        <strain evidence="2">CCUG 55250</strain>
    </source>
</reference>
<sequence>MKQLILFVLVLVTAVACKKSDQEASSPDPLFQHWKLVATKTGIGSWETVADGSLMEFRADGTIHYQKPEPACCAPIRFERQPQTLKLTDFYSGGDCIYVDCAPPTAYNIVSLTADELILENVQGAPYPGAANQYAMKYKPSK</sequence>
<accession>A0ABW0IB68</accession>
<dbReference type="RefSeq" id="WP_379844241.1">
    <property type="nucleotide sequence ID" value="NZ_JBHSMA010000002.1"/>
</dbReference>
<organism evidence="1 2">
    <name type="scientific">Larkinella bovis</name>
    <dbReference type="NCBI Taxonomy" id="683041"/>
    <lineage>
        <taxon>Bacteria</taxon>
        <taxon>Pseudomonadati</taxon>
        <taxon>Bacteroidota</taxon>
        <taxon>Cytophagia</taxon>
        <taxon>Cytophagales</taxon>
        <taxon>Spirosomataceae</taxon>
        <taxon>Larkinella</taxon>
    </lineage>
</organism>
<dbReference type="EMBL" id="JBHSMA010000002">
    <property type="protein sequence ID" value="MFC5409770.1"/>
    <property type="molecule type" value="Genomic_DNA"/>
</dbReference>
<protein>
    <recommendedName>
        <fullName evidence="3">Lipocalin-like domain-containing protein</fullName>
    </recommendedName>
</protein>
<evidence type="ECO:0000313" key="1">
    <source>
        <dbReference type="EMBL" id="MFC5409770.1"/>
    </source>
</evidence>
<keyword evidence="2" id="KW-1185">Reference proteome</keyword>
<evidence type="ECO:0008006" key="3">
    <source>
        <dbReference type="Google" id="ProtNLM"/>
    </source>
</evidence>